<dbReference type="RefSeq" id="WP_003424191.1">
    <property type="nucleotide sequence ID" value="NZ_BEHB01000007.1"/>
</dbReference>
<protein>
    <submittedName>
        <fullName evidence="2">Integrase</fullName>
    </submittedName>
</protein>
<keyword evidence="1" id="KW-0238">DNA-binding</keyword>
<dbReference type="AlphaFoldDB" id="A0AAX3GV31"/>
<sequence>MRNRQGIIKNQTFFEDVKLIDITPNLLKIYVNKIYKKYSLNSAKNSIGFLNPLLHEAYILREIQEDVSKFVITSSKKIHL</sequence>
<comment type="caution">
    <text evidence="2">The sequence shown here is derived from an EMBL/GenBank/DDBJ whole genome shotgun (WGS) entry which is preliminary data.</text>
</comment>
<gene>
    <name evidence="2" type="ORF">SAMEA1710456_00088</name>
</gene>
<evidence type="ECO:0000256" key="1">
    <source>
        <dbReference type="ARBA" id="ARBA00023125"/>
    </source>
</evidence>
<name>A0AAX3GV31_CLODI</name>
<organism evidence="2 3">
    <name type="scientific">Clostridioides difficile</name>
    <name type="common">Peptoclostridium difficile</name>
    <dbReference type="NCBI Taxonomy" id="1496"/>
    <lineage>
        <taxon>Bacteria</taxon>
        <taxon>Bacillati</taxon>
        <taxon>Bacillota</taxon>
        <taxon>Clostridia</taxon>
        <taxon>Peptostreptococcales</taxon>
        <taxon>Peptostreptococcaceae</taxon>
        <taxon>Clostridioides</taxon>
    </lineage>
</organism>
<dbReference type="InterPro" id="IPR010998">
    <property type="entry name" value="Integrase_recombinase_N"/>
</dbReference>
<evidence type="ECO:0000313" key="3">
    <source>
        <dbReference type="Proteomes" id="UP000346772"/>
    </source>
</evidence>
<dbReference type="EMBL" id="CAADAT010000001">
    <property type="protein sequence ID" value="VFD52690.1"/>
    <property type="molecule type" value="Genomic_DNA"/>
</dbReference>
<dbReference type="Proteomes" id="UP000346772">
    <property type="component" value="Unassembled WGS sequence"/>
</dbReference>
<evidence type="ECO:0000313" key="2">
    <source>
        <dbReference type="EMBL" id="VFD52690.1"/>
    </source>
</evidence>
<accession>A0AAX3GV31</accession>
<proteinExistence type="predicted"/>
<reference evidence="2 3" key="1">
    <citation type="submission" date="2019-02" db="EMBL/GenBank/DDBJ databases">
        <authorList>
            <consortium name="Pathogen Informatics"/>
        </authorList>
    </citation>
    <scope>NUCLEOTIDE SEQUENCE [LARGE SCALE GENOMIC DNA]</scope>
    <source>
        <strain evidence="2 3">078GUE027</strain>
    </source>
</reference>
<dbReference type="GO" id="GO:0003677">
    <property type="term" value="F:DNA binding"/>
    <property type="evidence" value="ECO:0007669"/>
    <property type="project" value="UniProtKB-KW"/>
</dbReference>
<dbReference type="Gene3D" id="1.10.150.130">
    <property type="match status" value="1"/>
</dbReference>